<accession>A0A4R1KWS2</accession>
<evidence type="ECO:0008006" key="3">
    <source>
        <dbReference type="Google" id="ProtNLM"/>
    </source>
</evidence>
<evidence type="ECO:0000313" key="2">
    <source>
        <dbReference type="Proteomes" id="UP000295210"/>
    </source>
</evidence>
<gene>
    <name evidence="1" type="ORF">C7378_3490</name>
</gene>
<reference evidence="1 2" key="1">
    <citation type="submission" date="2019-03" db="EMBL/GenBank/DDBJ databases">
        <title>Genomic Encyclopedia of Type Strains, Phase IV (KMG-IV): sequencing the most valuable type-strain genomes for metagenomic binning, comparative biology and taxonomic classification.</title>
        <authorList>
            <person name="Goeker M."/>
        </authorList>
    </citation>
    <scope>NUCLEOTIDE SEQUENCE [LARGE SCALE GENOMIC DNA]</scope>
    <source>
        <strain evidence="1 2">DSM 103428</strain>
    </source>
</reference>
<evidence type="ECO:0000313" key="1">
    <source>
        <dbReference type="EMBL" id="TCK69742.1"/>
    </source>
</evidence>
<name>A0A4R1KWS2_9BACT</name>
<keyword evidence="2" id="KW-1185">Reference proteome</keyword>
<dbReference type="Proteomes" id="UP000295210">
    <property type="component" value="Unassembled WGS sequence"/>
</dbReference>
<protein>
    <recommendedName>
        <fullName evidence="3">SpoIIAA-like protein</fullName>
    </recommendedName>
</protein>
<dbReference type="AlphaFoldDB" id="A0A4R1KWS2"/>
<proteinExistence type="predicted"/>
<organism evidence="1 2">
    <name type="scientific">Acidipila rosea</name>
    <dbReference type="NCBI Taxonomy" id="768535"/>
    <lineage>
        <taxon>Bacteria</taxon>
        <taxon>Pseudomonadati</taxon>
        <taxon>Acidobacteriota</taxon>
        <taxon>Terriglobia</taxon>
        <taxon>Terriglobales</taxon>
        <taxon>Acidobacteriaceae</taxon>
        <taxon>Acidipila</taxon>
    </lineage>
</organism>
<dbReference type="EMBL" id="SMGK01000008">
    <property type="protein sequence ID" value="TCK69742.1"/>
    <property type="molecule type" value="Genomic_DNA"/>
</dbReference>
<comment type="caution">
    <text evidence="1">The sequence shown here is derived from an EMBL/GenBank/DDBJ whole genome shotgun (WGS) entry which is preliminary data.</text>
</comment>
<sequence>MMLNGRESMDNEQLWVELVGGIIIARIRGVPNESLLRECQRRVLQLVTDTGTPRALYDALELELPTVDPALVQQRLESEKDPSLQLRRAIVVPHSRGAFLARLAFGEGDYRVFYNDISAAIRWLEA</sequence>